<dbReference type="SMART" id="SM00487">
    <property type="entry name" value="DEXDc"/>
    <property type="match status" value="1"/>
</dbReference>
<keyword evidence="13" id="KW-1133">Transmembrane helix</keyword>
<sequence length="693" mass="79570">MFLFTTVLISGNLIIYSNDCSMRKRTALGFIFLYYSYKLLLSFRILHLFIVIVFLQDIHKILFQYFGYSQFRPLQEEIISSVLNGKDTLALLPTGGGKSLCFHVPGLAMDGLCIVVSPLIALMKDQVERLREKGVSAFSIHSGLSFNEIDVILDRCIYDQVKFLYLAPERLSSDLLIQRVKKMKVNLLAVDEAHCISQWGYDFRPSYLEIAAFRHVIGDSVPVMALTATSTPEVTQDIQDKLEFKKPNVISKSFKRDNLSFSCFKEENKERKILQILKNVPGTAIIYVRNRKKTEALAGFLNKNKISASFYHAGLDYSSRSKNQDLWISNKVRVMVATNAFGMGIDKPDVRTVVHYDFPENPENYYQEAGRAGRDGKRCYAVLLFNDKDIEDLEAKIESNFPSAEIIKRVYQALANFYKLAVGSSQFISFDFDMEAFIKTYKLPKIQSYYALKRLEQEGMIQMNEAYYNPSKIFISTDKTRLYEYQLRNPEDDVFIKSILRIYGGEVFSNYVNIRETEIANYIHKSQMDVTRKLSFLDQKGLLVYEKQKDKPQIEFVMPRMDASVLPLDYKDLAKRKELYKAKVDAMVEYATNSNKCRSLMLLEYFGEKNSEKCGLCDVCLKEKKEEVKDNIEVELSGKIIEKLNGGPISPENLVFSFSSIEKENVLKVLRRLVDSGMLVYLDDGNLSLAKNT</sequence>
<feature type="domain" description="Helicase C-terminal" evidence="15">
    <location>
        <begin position="272"/>
        <end position="418"/>
    </location>
</feature>
<dbReference type="PROSITE" id="PS51192">
    <property type="entry name" value="HELICASE_ATP_BIND_1"/>
    <property type="match status" value="1"/>
</dbReference>
<dbReference type="InterPro" id="IPR011545">
    <property type="entry name" value="DEAD/DEAH_box_helicase_dom"/>
</dbReference>
<dbReference type="PANTHER" id="PTHR13710:SF105">
    <property type="entry name" value="ATP-DEPENDENT DNA HELICASE Q1"/>
    <property type="match status" value="1"/>
</dbReference>
<dbReference type="GO" id="GO:0006281">
    <property type="term" value="P:DNA repair"/>
    <property type="evidence" value="ECO:0007669"/>
    <property type="project" value="TreeGrafter"/>
</dbReference>
<dbReference type="InterPro" id="IPR036388">
    <property type="entry name" value="WH-like_DNA-bd_sf"/>
</dbReference>
<evidence type="ECO:0000256" key="8">
    <source>
        <dbReference type="ARBA" id="ARBA00023235"/>
    </source>
</evidence>
<dbReference type="eggNOG" id="COG0514">
    <property type="taxonomic scope" value="Bacteria"/>
</dbReference>
<evidence type="ECO:0000256" key="3">
    <source>
        <dbReference type="ARBA" id="ARBA00022741"/>
    </source>
</evidence>
<dbReference type="GO" id="GO:0005524">
    <property type="term" value="F:ATP binding"/>
    <property type="evidence" value="ECO:0007669"/>
    <property type="project" value="UniProtKB-KW"/>
</dbReference>
<dbReference type="GO" id="GO:0030894">
    <property type="term" value="C:replisome"/>
    <property type="evidence" value="ECO:0007669"/>
    <property type="project" value="TreeGrafter"/>
</dbReference>
<name>A0A098LLC0_9BACT</name>
<gene>
    <name evidence="16" type="ORF">MYP_4997</name>
</gene>
<dbReference type="Pfam" id="PF00270">
    <property type="entry name" value="DEAD"/>
    <property type="match status" value="1"/>
</dbReference>
<dbReference type="AlphaFoldDB" id="A0A098LLC0"/>
<evidence type="ECO:0000313" key="16">
    <source>
        <dbReference type="EMBL" id="GAL87766.1"/>
    </source>
</evidence>
<dbReference type="GO" id="GO:0043138">
    <property type="term" value="F:3'-5' DNA helicase activity"/>
    <property type="evidence" value="ECO:0007669"/>
    <property type="project" value="UniProtKB-EC"/>
</dbReference>
<dbReference type="GO" id="GO:0016787">
    <property type="term" value="F:hydrolase activity"/>
    <property type="evidence" value="ECO:0007669"/>
    <property type="project" value="UniProtKB-KW"/>
</dbReference>
<dbReference type="GO" id="GO:0046872">
    <property type="term" value="F:metal ion binding"/>
    <property type="evidence" value="ECO:0007669"/>
    <property type="project" value="UniProtKB-KW"/>
</dbReference>
<dbReference type="PANTHER" id="PTHR13710">
    <property type="entry name" value="DNA HELICASE RECQ FAMILY MEMBER"/>
    <property type="match status" value="1"/>
</dbReference>
<evidence type="ECO:0000256" key="13">
    <source>
        <dbReference type="SAM" id="Phobius"/>
    </source>
</evidence>
<keyword evidence="6" id="KW-0067">ATP-binding</keyword>
<evidence type="ECO:0000256" key="5">
    <source>
        <dbReference type="ARBA" id="ARBA00022806"/>
    </source>
</evidence>
<keyword evidence="5 16" id="KW-0347">Helicase</keyword>
<evidence type="ECO:0000256" key="11">
    <source>
        <dbReference type="ARBA" id="ARBA00044535"/>
    </source>
</evidence>
<dbReference type="InterPro" id="IPR001650">
    <property type="entry name" value="Helicase_C-like"/>
</dbReference>
<keyword evidence="13" id="KW-0472">Membrane</keyword>
<dbReference type="Gene3D" id="1.10.10.10">
    <property type="entry name" value="Winged helix-like DNA-binding domain superfamily/Winged helix DNA-binding domain"/>
    <property type="match status" value="1"/>
</dbReference>
<keyword evidence="3" id="KW-0547">Nucleotide-binding</keyword>
<dbReference type="Pfam" id="PF00271">
    <property type="entry name" value="Helicase_C"/>
    <property type="match status" value="1"/>
</dbReference>
<evidence type="ECO:0000256" key="1">
    <source>
        <dbReference type="ARBA" id="ARBA00005446"/>
    </source>
</evidence>
<dbReference type="Pfam" id="PF16124">
    <property type="entry name" value="RecQ_Zn_bind"/>
    <property type="match status" value="1"/>
</dbReference>
<keyword evidence="4" id="KW-0378">Hydrolase</keyword>
<dbReference type="InterPro" id="IPR014001">
    <property type="entry name" value="Helicase_ATP-bd"/>
</dbReference>
<dbReference type="Proteomes" id="UP000030185">
    <property type="component" value="Unassembled WGS sequence"/>
</dbReference>
<evidence type="ECO:0000256" key="2">
    <source>
        <dbReference type="ARBA" id="ARBA00022723"/>
    </source>
</evidence>
<keyword evidence="7" id="KW-0238">DNA-binding</keyword>
<evidence type="ECO:0000256" key="10">
    <source>
        <dbReference type="ARBA" id="ARBA00034808"/>
    </source>
</evidence>
<dbReference type="SUPFAM" id="SSF52540">
    <property type="entry name" value="P-loop containing nucleoside triphosphate hydrolases"/>
    <property type="match status" value="1"/>
</dbReference>
<organism evidence="16 17">
    <name type="scientific">Sporocytophaga myxococcoides</name>
    <dbReference type="NCBI Taxonomy" id="153721"/>
    <lineage>
        <taxon>Bacteria</taxon>
        <taxon>Pseudomonadati</taxon>
        <taxon>Bacteroidota</taxon>
        <taxon>Cytophagia</taxon>
        <taxon>Cytophagales</taxon>
        <taxon>Cytophagaceae</taxon>
        <taxon>Sporocytophaga</taxon>
    </lineage>
</organism>
<dbReference type="InterPro" id="IPR032284">
    <property type="entry name" value="RecQ_Zn-bd"/>
</dbReference>
<evidence type="ECO:0000256" key="7">
    <source>
        <dbReference type="ARBA" id="ARBA00023125"/>
    </source>
</evidence>
<dbReference type="GO" id="GO:0009378">
    <property type="term" value="F:four-way junction helicase activity"/>
    <property type="evidence" value="ECO:0007669"/>
    <property type="project" value="TreeGrafter"/>
</dbReference>
<evidence type="ECO:0000313" key="17">
    <source>
        <dbReference type="Proteomes" id="UP000030185"/>
    </source>
</evidence>
<keyword evidence="8" id="KW-0413">Isomerase</keyword>
<dbReference type="Gene3D" id="3.40.50.300">
    <property type="entry name" value="P-loop containing nucleotide triphosphate hydrolases"/>
    <property type="match status" value="2"/>
</dbReference>
<dbReference type="InterPro" id="IPR004589">
    <property type="entry name" value="DNA_helicase_ATP-dep_RecQ"/>
</dbReference>
<keyword evidence="13" id="KW-0812">Transmembrane</keyword>
<dbReference type="CDD" id="cd17920">
    <property type="entry name" value="DEXHc_RecQ"/>
    <property type="match status" value="1"/>
</dbReference>
<comment type="caution">
    <text evidence="16">The sequence shown here is derived from an EMBL/GenBank/DDBJ whole genome shotgun (WGS) entry which is preliminary data.</text>
</comment>
<dbReference type="NCBIfam" id="TIGR00614">
    <property type="entry name" value="recQ_fam"/>
    <property type="match status" value="1"/>
</dbReference>
<comment type="catalytic activity">
    <reaction evidence="9">
        <text>Couples ATP hydrolysis with the unwinding of duplex DNA by translocating in the 3'-5' direction.</text>
        <dbReference type="EC" id="5.6.2.4"/>
    </reaction>
</comment>
<accession>A0A098LLC0</accession>
<dbReference type="EC" id="5.6.2.4" evidence="10"/>
<evidence type="ECO:0000256" key="12">
    <source>
        <dbReference type="ARBA" id="ARBA00044550"/>
    </source>
</evidence>
<dbReference type="STRING" id="153721.MYP_4997"/>
<keyword evidence="2" id="KW-0479">Metal-binding</keyword>
<comment type="similarity">
    <text evidence="1">Belongs to the helicase family. RecQ subfamily.</text>
</comment>
<dbReference type="PROSITE" id="PS51194">
    <property type="entry name" value="HELICASE_CTER"/>
    <property type="match status" value="1"/>
</dbReference>
<evidence type="ECO:0000256" key="4">
    <source>
        <dbReference type="ARBA" id="ARBA00022801"/>
    </source>
</evidence>
<dbReference type="GO" id="GO:0043590">
    <property type="term" value="C:bacterial nucleoid"/>
    <property type="evidence" value="ECO:0007669"/>
    <property type="project" value="TreeGrafter"/>
</dbReference>
<dbReference type="EMBL" id="BBLT01000016">
    <property type="protein sequence ID" value="GAL87766.1"/>
    <property type="molecule type" value="Genomic_DNA"/>
</dbReference>
<keyword evidence="17" id="KW-1185">Reference proteome</keyword>
<feature type="domain" description="Helicase ATP-binding" evidence="14">
    <location>
        <begin position="79"/>
        <end position="248"/>
    </location>
</feature>
<dbReference type="GO" id="GO:0005737">
    <property type="term" value="C:cytoplasm"/>
    <property type="evidence" value="ECO:0007669"/>
    <property type="project" value="TreeGrafter"/>
</dbReference>
<evidence type="ECO:0000256" key="6">
    <source>
        <dbReference type="ARBA" id="ARBA00022840"/>
    </source>
</evidence>
<dbReference type="GO" id="GO:0003677">
    <property type="term" value="F:DNA binding"/>
    <property type="evidence" value="ECO:0007669"/>
    <property type="project" value="UniProtKB-KW"/>
</dbReference>
<protein>
    <recommendedName>
        <fullName evidence="11">ATP-dependent DNA helicase RecQ</fullName>
        <ecNumber evidence="10">5.6.2.4</ecNumber>
    </recommendedName>
    <alternativeName>
        <fullName evidence="12">DNA 3'-5' helicase RecQ</fullName>
    </alternativeName>
</protein>
<evidence type="ECO:0000256" key="9">
    <source>
        <dbReference type="ARBA" id="ARBA00034617"/>
    </source>
</evidence>
<feature type="transmembrane region" description="Helical" evidence="13">
    <location>
        <begin position="32"/>
        <end position="55"/>
    </location>
</feature>
<reference evidence="16 17" key="1">
    <citation type="submission" date="2014-09" db="EMBL/GenBank/DDBJ databases">
        <title>Sporocytophaga myxococcoides PG-01 genome sequencing.</title>
        <authorList>
            <person name="Liu L."/>
            <person name="Gao P.J."/>
            <person name="Chen G.J."/>
            <person name="Wang L.S."/>
        </authorList>
    </citation>
    <scope>NUCLEOTIDE SEQUENCE [LARGE SCALE GENOMIC DNA]</scope>
    <source>
        <strain evidence="16 17">PG-01</strain>
    </source>
</reference>
<proteinExistence type="inferred from homology"/>
<dbReference type="SMART" id="SM00490">
    <property type="entry name" value="HELICc"/>
    <property type="match status" value="1"/>
</dbReference>
<dbReference type="FunFam" id="3.40.50.300:FF:001389">
    <property type="entry name" value="ATP-dependent DNA helicase RecQ"/>
    <property type="match status" value="1"/>
</dbReference>
<dbReference type="GO" id="GO:0006310">
    <property type="term" value="P:DNA recombination"/>
    <property type="evidence" value="ECO:0007669"/>
    <property type="project" value="InterPro"/>
</dbReference>
<dbReference type="InterPro" id="IPR027417">
    <property type="entry name" value="P-loop_NTPase"/>
</dbReference>
<evidence type="ECO:0000259" key="14">
    <source>
        <dbReference type="PROSITE" id="PS51192"/>
    </source>
</evidence>
<evidence type="ECO:0000259" key="15">
    <source>
        <dbReference type="PROSITE" id="PS51194"/>
    </source>
</evidence>